<name>A0A7G9LPF0_9BACT</name>
<gene>
    <name evidence="1" type="ORF">HOO34_01825</name>
</gene>
<reference evidence="1 2" key="1">
    <citation type="journal article" date="2020" name="Front. Microbiol.">
        <title>Genomic Analysis and Antimicrobial Resistance of Aliarcobacter cryaerophilus Strains From German Water Poultry.</title>
        <authorList>
            <person name="Muller E."/>
            <person name="Hotzel H."/>
            <person name="Ahlers C."/>
            <person name="Hanel I."/>
            <person name="Tomaso H."/>
            <person name="Abdel-Glil M.Y."/>
        </authorList>
    </citation>
    <scope>NUCLEOTIDE SEQUENCE [LARGE SCALE GENOMIC DNA]</scope>
    <source>
        <strain evidence="1 2">16CS1285-4</strain>
    </source>
</reference>
<dbReference type="EMBL" id="CP060693">
    <property type="protein sequence ID" value="QNM90499.1"/>
    <property type="molecule type" value="Genomic_DNA"/>
</dbReference>
<sequence length="137" mass="16460">MVKYIKIVRENKMSLKDLDCDKVRKLEDIQNEGEYIDRSGQNNPRDSKLVSCLQTHYKGRLGMEEYNELEYIIDIHFSEYKKDDILYKALCECCKEKEGYKKSEDNFRDMLTTQRDRFVECVKKRIHSYRVDKLLGI</sequence>
<protein>
    <submittedName>
        <fullName evidence="1">Uncharacterized protein</fullName>
    </submittedName>
</protein>
<evidence type="ECO:0000313" key="2">
    <source>
        <dbReference type="Proteomes" id="UP000515842"/>
    </source>
</evidence>
<evidence type="ECO:0000313" key="1">
    <source>
        <dbReference type="EMBL" id="QNM90499.1"/>
    </source>
</evidence>
<dbReference type="AlphaFoldDB" id="A0A7G9LPF0"/>
<accession>A0A7G9LPF0</accession>
<organism evidence="1 2">
    <name type="scientific">Aliarcobacter cryaerophilus</name>
    <dbReference type="NCBI Taxonomy" id="28198"/>
    <lineage>
        <taxon>Bacteria</taxon>
        <taxon>Pseudomonadati</taxon>
        <taxon>Campylobacterota</taxon>
        <taxon>Epsilonproteobacteria</taxon>
        <taxon>Campylobacterales</taxon>
        <taxon>Arcobacteraceae</taxon>
        <taxon>Aliarcobacter</taxon>
    </lineage>
</organism>
<dbReference type="Proteomes" id="UP000515842">
    <property type="component" value="Chromosome"/>
</dbReference>
<proteinExistence type="predicted"/>